<dbReference type="AlphaFoldDB" id="A0A6H1NZ64"/>
<accession>A0A6H1NZ64</accession>
<dbReference type="EMBL" id="CP051128">
    <property type="protein sequence ID" value="QIZ06614.1"/>
    <property type="molecule type" value="Genomic_DNA"/>
</dbReference>
<dbReference type="Gene3D" id="3.40.225.10">
    <property type="entry name" value="Class II aldolase/adducin N-terminal domain"/>
    <property type="match status" value="1"/>
</dbReference>
<feature type="domain" description="Class II aldolase/adducin N-terminal" evidence="1">
    <location>
        <begin position="21"/>
        <end position="220"/>
    </location>
</feature>
<name>A0A6H1NZ64_PRIMG</name>
<evidence type="ECO:0000313" key="3">
    <source>
        <dbReference type="Proteomes" id="UP000501868"/>
    </source>
</evidence>
<gene>
    <name evidence="2" type="ORF">HFZ78_07760</name>
</gene>
<organism evidence="2 3">
    <name type="scientific">Priestia megaterium</name>
    <name type="common">Bacillus megaterium</name>
    <dbReference type="NCBI Taxonomy" id="1404"/>
    <lineage>
        <taxon>Bacteria</taxon>
        <taxon>Bacillati</taxon>
        <taxon>Bacillota</taxon>
        <taxon>Bacilli</taxon>
        <taxon>Bacillales</taxon>
        <taxon>Bacillaceae</taxon>
        <taxon>Priestia</taxon>
    </lineage>
</organism>
<dbReference type="InterPro" id="IPR001303">
    <property type="entry name" value="Aldolase_II/adducin_N"/>
</dbReference>
<dbReference type="SMART" id="SM01007">
    <property type="entry name" value="Aldolase_II"/>
    <property type="match status" value="1"/>
</dbReference>
<reference evidence="2 3" key="2">
    <citation type="submission" date="2020-04" db="EMBL/GenBank/DDBJ databases">
        <authorList>
            <person name="Fomenkov A."/>
            <person name="Anton B.P."/>
            <person name="Roberts R.J."/>
        </authorList>
    </citation>
    <scope>NUCLEOTIDE SEQUENCE [LARGE SCALE GENOMIC DNA]</scope>
    <source>
        <strain evidence="2 3">S2</strain>
    </source>
</reference>
<sequence>MKTEDKWDKSKANRIEKGLAELVYRSNLLGSDRGVANWGGGNTSMKTTMKDNQGQDIEIMWVKGSGSDLGTMNGENFTALRLNDIKPLVNREEMSDEEMVAFLSQCMVDSNHPRSSIETLLHAFLPFIHVDHTHPDAIIGICCADNGKEIAKEIFGNRFVWVPYVRPGFRLSKLIYEEVSKNPKAELVLMEKHGLVAWGETSERSYEKTIQFIQEAEAYINEKRKKKDLFGGNKYKTLNLKEKEAAIQEILPVISEMGNKEKKVTLTFDDSVDVLTFVNSNEALVLSQSGPACPDHLIHTKRLPLYINWNPQNETGKELLVKIRKGLDEYKEEYQAYFNKNKNERDQISDTFPRVILIPGIGMVNTGKNDSSARLSGDLYKRAISVMAATTSIGYFFSLNEKESYDVEYWPLELYKLSFGANKKKSLDE</sequence>
<evidence type="ECO:0000259" key="1">
    <source>
        <dbReference type="SMART" id="SM01007"/>
    </source>
</evidence>
<reference evidence="2 3" key="1">
    <citation type="submission" date="2020-04" db="EMBL/GenBank/DDBJ databases">
        <title>Genome-Wide Identification of 5-Methylcytosine Sites in Bacterial Genomes By High-Throughput Sequencing of MspJI Restriction Fragments.</title>
        <authorList>
            <person name="Wu V."/>
        </authorList>
    </citation>
    <scope>NUCLEOTIDE SEQUENCE [LARGE SCALE GENOMIC DNA]</scope>
    <source>
        <strain evidence="2 3">S2</strain>
    </source>
</reference>
<evidence type="ECO:0000313" key="2">
    <source>
        <dbReference type="EMBL" id="QIZ06614.1"/>
    </source>
</evidence>
<proteinExistence type="predicted"/>
<dbReference type="Proteomes" id="UP000501868">
    <property type="component" value="Chromosome"/>
</dbReference>
<protein>
    <recommendedName>
        <fullName evidence="1">Class II aldolase/adducin N-terminal domain-containing protein</fullName>
    </recommendedName>
</protein>
<dbReference type="Pfam" id="PF00596">
    <property type="entry name" value="Aldolase_II"/>
    <property type="match status" value="1"/>
</dbReference>
<dbReference type="SUPFAM" id="SSF53639">
    <property type="entry name" value="AraD/HMP-PK domain-like"/>
    <property type="match status" value="1"/>
</dbReference>
<dbReference type="InterPro" id="IPR036409">
    <property type="entry name" value="Aldolase_II/adducin_N_sf"/>
</dbReference>